<protein>
    <submittedName>
        <fullName evidence="1">Uncharacterized protein</fullName>
    </submittedName>
</protein>
<comment type="caution">
    <text evidence="1">The sequence shown here is derived from an EMBL/GenBank/DDBJ whole genome shotgun (WGS) entry which is preliminary data.</text>
</comment>
<reference evidence="1 2" key="1">
    <citation type="journal article" date="2016" name="Nat. Commun.">
        <title>Thousands of microbial genomes shed light on interconnected biogeochemical processes in an aquifer system.</title>
        <authorList>
            <person name="Anantharaman K."/>
            <person name="Brown C.T."/>
            <person name="Hug L.A."/>
            <person name="Sharon I."/>
            <person name="Castelle C.J."/>
            <person name="Probst A.J."/>
            <person name="Thomas B.C."/>
            <person name="Singh A."/>
            <person name="Wilkins M.J."/>
            <person name="Karaoz U."/>
            <person name="Brodie E.L."/>
            <person name="Williams K.H."/>
            <person name="Hubbard S.S."/>
            <person name="Banfield J.F."/>
        </authorList>
    </citation>
    <scope>NUCLEOTIDE SEQUENCE [LARGE SCALE GENOMIC DNA]</scope>
</reference>
<gene>
    <name evidence="1" type="ORF">A2625_05980</name>
</gene>
<accession>A0A1F4Q342</accession>
<sequence>MQSQSLSHFDGGGSDLLSSLSDRVSSALDRAGGGASASGSPNSAIDPNDLKKAIAAIGGNVPNFSSIV</sequence>
<evidence type="ECO:0000313" key="2">
    <source>
        <dbReference type="Proteomes" id="UP000178724"/>
    </source>
</evidence>
<proteinExistence type="predicted"/>
<evidence type="ECO:0000313" key="1">
    <source>
        <dbReference type="EMBL" id="OGB89662.1"/>
    </source>
</evidence>
<name>A0A1F4Q342_UNCSA</name>
<organism evidence="1 2">
    <name type="scientific">candidate division WOR-1 bacterium RIFCSPHIGHO2_01_FULL_53_15</name>
    <dbReference type="NCBI Taxonomy" id="1802564"/>
    <lineage>
        <taxon>Bacteria</taxon>
        <taxon>Bacillati</taxon>
        <taxon>Saganbacteria</taxon>
    </lineage>
</organism>
<dbReference type="EMBL" id="METM01000021">
    <property type="protein sequence ID" value="OGB89662.1"/>
    <property type="molecule type" value="Genomic_DNA"/>
</dbReference>
<dbReference type="Proteomes" id="UP000178724">
    <property type="component" value="Unassembled WGS sequence"/>
</dbReference>
<dbReference type="AlphaFoldDB" id="A0A1F4Q342"/>